<feature type="compositionally biased region" description="Low complexity" evidence="1">
    <location>
        <begin position="835"/>
        <end position="857"/>
    </location>
</feature>
<feature type="compositionally biased region" description="Polar residues" evidence="1">
    <location>
        <begin position="67"/>
        <end position="78"/>
    </location>
</feature>
<dbReference type="EnsemblMetazoa" id="AFAF002642-RA">
    <property type="protein sequence ID" value="AFAF002642-PA"/>
    <property type="gene ID" value="AFAF002642"/>
</dbReference>
<feature type="compositionally biased region" description="Polar residues" evidence="1">
    <location>
        <begin position="383"/>
        <end position="395"/>
    </location>
</feature>
<dbReference type="STRING" id="69004.A0A182Q413"/>
<feature type="region of interest" description="Disordered" evidence="1">
    <location>
        <begin position="315"/>
        <end position="350"/>
    </location>
</feature>
<feature type="region of interest" description="Disordered" evidence="1">
    <location>
        <begin position="677"/>
        <end position="709"/>
    </location>
</feature>
<feature type="region of interest" description="Disordered" evidence="1">
    <location>
        <begin position="42"/>
        <end position="102"/>
    </location>
</feature>
<protein>
    <submittedName>
        <fullName evidence="2">Uncharacterized protein</fullName>
    </submittedName>
</protein>
<feature type="compositionally biased region" description="Basic residues" evidence="1">
    <location>
        <begin position="572"/>
        <end position="582"/>
    </location>
</feature>
<feature type="compositionally biased region" description="Polar residues" evidence="1">
    <location>
        <begin position="1127"/>
        <end position="1138"/>
    </location>
</feature>
<name>A0A182Q413_9DIPT</name>
<feature type="compositionally biased region" description="Basic residues" evidence="1">
    <location>
        <begin position="441"/>
        <end position="450"/>
    </location>
</feature>
<feature type="region of interest" description="Disordered" evidence="1">
    <location>
        <begin position="536"/>
        <end position="636"/>
    </location>
</feature>
<feature type="compositionally biased region" description="Basic residues" evidence="1">
    <location>
        <begin position="409"/>
        <end position="433"/>
    </location>
</feature>
<feature type="compositionally biased region" description="Low complexity" evidence="1">
    <location>
        <begin position="739"/>
        <end position="756"/>
    </location>
</feature>
<dbReference type="Proteomes" id="UP000075886">
    <property type="component" value="Unassembled WGS sequence"/>
</dbReference>
<reference evidence="2" key="2">
    <citation type="submission" date="2020-05" db="UniProtKB">
        <authorList>
            <consortium name="EnsemblMetazoa"/>
        </authorList>
    </citation>
    <scope>IDENTIFICATION</scope>
    <source>
        <strain evidence="2">FAR1</strain>
    </source>
</reference>
<dbReference type="VEuPathDB" id="VectorBase:AFAF002642"/>
<feature type="region of interest" description="Disordered" evidence="1">
    <location>
        <begin position="369"/>
        <end position="496"/>
    </location>
</feature>
<feature type="compositionally biased region" description="Low complexity" evidence="1">
    <location>
        <begin position="1144"/>
        <end position="1162"/>
    </location>
</feature>
<sequence>MNSGIEHAALMISEEKTQHDSRVKDGILFKLGSSVRVRADALHSVPSSQTQSLASGRSPKKNEPRTVSDSLQLVSNFDRSFGDDDHPHPPSFHSTGSSPHITTDRAARGLVFGSATLDGEMGPYPLSDHNLLDPSAKTMDGEMGPYPLSDHSNLLGPTSKYAGVGIGYAVHATGGYGGQLPMNYGTTTAGTTVGQTVAISTNCSPMPLRRTRQSGRGPTVASGGHGNAAYGYQAGAGADGAEGVRDSFRRHSAHGRIVPSAARFRSRPVSPHSSRRVSSLEADLFGVPNGWRTVRVSLPSSLPNACHYIEQSTALTPNSSFDPPPGAHPAGRDATTLSDPGSPAGTLDRCDHRCPLGSTVSLHTLAGTTATGRRHATGGAATLSHSRISLRSETTGSSSYGGVAGGASGHHHHHHHHHAHHAHGRGHSHRRHSTSQQSPRCAHHRQHQHHHQQELETGGEEDELLLRRRQADDEDEGEEEEEEERAGTTATICTEDERHAGDSASTMYAENCHCSRGNLTTTDDDDEIQQYFVVDQPPSQSQQQQQQQYTPAQVSSLQRNLSRRPSVTSSHRSARSTPRSRRVTTPLSGASCCSHHSHHSQPAPAGAGHGQPQQSPAALSRRTLPDSGGSNATISNFNINPARFQCSYYTADESENSYCSISGENIRQIQAQTAIQHQLDREEQRQRLQPLPLSGVPPVPTPNDNDSQQDIASLNESLLSTVGSTSSDLRGDGGGGGSTTTTTSTTTSTTQRQLQQVQHGSAAGATPKSAGSQLVLTPSKITIENIGQLSEIGTANYEFDDLDINIPEIFQSPSKIKWSFLANLDESKSNKSRISSVSSLVDAASSGRGRSGTESGGADVSETASDNEYSPNRIRRRRPEPLPVGEPCIQASSSSCKIEELLKKSSPSASASDFKTVSIWRAENGDEGNAIIFHHESEIVENCCTNHFLDHSSYDLCRVDNCDYLIKSDTDKRTSSCGSLCKSEERLNNTILPSTAGVAGVGTKQLELKQRNIFTSTLAGTTTTSAAMTSACGMVPAGSAAATTATVYSIISPDLKRFEKQTNLNRNSVNLSQNLPPSSPSSSSTSSIFAGNYASTVYRNINQQQQSAVVTAATTLSQQSERDKHLNTSTISRGSSQRSRLHTAPASSMSRSATSSLQRSAAGGRPPSGQLSTTPGGFNNQSNNYPSSTLDRSTIGGRTLSTASLGFSDTRTRELAHSPQPGDPAAPPFSITVTGETAAATTAAAAAASQFYNKSYHYNLTAQNQLYFQAFSNLVREQEQQQQQNCEFHQAQPQTPSPQPQPSCPQCYEYYGCQAQYYANATNEADSEFAECHAGGGSGGPGVVLRRGGWRRNVGTTLRINGLVRVVRTRARKCADYIRQKEHQSNNRFRKRK</sequence>
<organism evidence="2 3">
    <name type="scientific">Anopheles farauti</name>
    <dbReference type="NCBI Taxonomy" id="69004"/>
    <lineage>
        <taxon>Eukaryota</taxon>
        <taxon>Metazoa</taxon>
        <taxon>Ecdysozoa</taxon>
        <taxon>Arthropoda</taxon>
        <taxon>Hexapoda</taxon>
        <taxon>Insecta</taxon>
        <taxon>Pterygota</taxon>
        <taxon>Neoptera</taxon>
        <taxon>Endopterygota</taxon>
        <taxon>Diptera</taxon>
        <taxon>Nematocera</taxon>
        <taxon>Culicoidea</taxon>
        <taxon>Culicidae</taxon>
        <taxon>Anophelinae</taxon>
        <taxon>Anopheles</taxon>
    </lineage>
</organism>
<feature type="region of interest" description="Disordered" evidence="1">
    <location>
        <begin position="1113"/>
        <end position="1202"/>
    </location>
</feature>
<proteinExistence type="predicted"/>
<feature type="compositionally biased region" description="Acidic residues" evidence="1">
    <location>
        <begin position="472"/>
        <end position="484"/>
    </location>
</feature>
<evidence type="ECO:0000313" key="3">
    <source>
        <dbReference type="Proteomes" id="UP000075886"/>
    </source>
</evidence>
<feature type="compositionally biased region" description="Low complexity" evidence="1">
    <location>
        <begin position="536"/>
        <end position="548"/>
    </location>
</feature>
<feature type="region of interest" description="Disordered" evidence="1">
    <location>
        <begin position="835"/>
        <end position="884"/>
    </location>
</feature>
<keyword evidence="3" id="KW-1185">Reference proteome</keyword>
<feature type="compositionally biased region" description="Polar residues" evidence="1">
    <location>
        <begin position="549"/>
        <end position="567"/>
    </location>
</feature>
<feature type="region of interest" description="Disordered" evidence="1">
    <location>
        <begin position="1211"/>
        <end position="1230"/>
    </location>
</feature>
<feature type="compositionally biased region" description="Polar residues" evidence="1">
    <location>
        <begin position="1169"/>
        <end position="1192"/>
    </location>
</feature>
<evidence type="ECO:0000256" key="1">
    <source>
        <dbReference type="SAM" id="MobiDB-lite"/>
    </source>
</evidence>
<feature type="region of interest" description="Disordered" evidence="1">
    <location>
        <begin position="722"/>
        <end position="772"/>
    </location>
</feature>
<dbReference type="EMBL" id="AXCN02000394">
    <property type="status" value="NOT_ANNOTATED_CDS"/>
    <property type="molecule type" value="Genomic_DNA"/>
</dbReference>
<feature type="compositionally biased region" description="Polar residues" evidence="1">
    <location>
        <begin position="45"/>
        <end position="55"/>
    </location>
</feature>
<reference evidence="3" key="1">
    <citation type="submission" date="2014-01" db="EMBL/GenBank/DDBJ databases">
        <title>The Genome Sequence of Anopheles farauti FAR1 (V2).</title>
        <authorList>
            <consortium name="The Broad Institute Genomics Platform"/>
            <person name="Neafsey D.E."/>
            <person name="Besansky N."/>
            <person name="Howell P."/>
            <person name="Walton C."/>
            <person name="Young S.K."/>
            <person name="Zeng Q."/>
            <person name="Gargeya S."/>
            <person name="Fitzgerald M."/>
            <person name="Haas B."/>
            <person name="Abouelleil A."/>
            <person name="Allen A.W."/>
            <person name="Alvarado L."/>
            <person name="Arachchi H.M."/>
            <person name="Berlin A.M."/>
            <person name="Chapman S.B."/>
            <person name="Gainer-Dewar J."/>
            <person name="Goldberg J."/>
            <person name="Griggs A."/>
            <person name="Gujja S."/>
            <person name="Hansen M."/>
            <person name="Howarth C."/>
            <person name="Imamovic A."/>
            <person name="Ireland A."/>
            <person name="Larimer J."/>
            <person name="McCowan C."/>
            <person name="Murphy C."/>
            <person name="Pearson M."/>
            <person name="Poon T.W."/>
            <person name="Priest M."/>
            <person name="Roberts A."/>
            <person name="Saif S."/>
            <person name="Shea T."/>
            <person name="Sisk P."/>
            <person name="Sykes S."/>
            <person name="Wortman J."/>
            <person name="Nusbaum C."/>
            <person name="Birren B."/>
        </authorList>
    </citation>
    <scope>NUCLEOTIDE SEQUENCE [LARGE SCALE GENOMIC DNA]</scope>
    <source>
        <strain evidence="3">FAR1</strain>
    </source>
</reference>
<accession>A0A182Q413</accession>
<evidence type="ECO:0000313" key="2">
    <source>
        <dbReference type="EnsemblMetazoa" id="AFAF002642-PA"/>
    </source>
</evidence>
<feature type="region of interest" description="Disordered" evidence="1">
    <location>
        <begin position="205"/>
        <end position="226"/>
    </location>
</feature>
<feature type="compositionally biased region" description="Polar residues" evidence="1">
    <location>
        <begin position="92"/>
        <end position="101"/>
    </location>
</feature>
<feature type="compositionally biased region" description="Low complexity" evidence="1">
    <location>
        <begin position="369"/>
        <end position="382"/>
    </location>
</feature>